<evidence type="ECO:0000256" key="2">
    <source>
        <dbReference type="ARBA" id="ARBA00022603"/>
    </source>
</evidence>
<evidence type="ECO:0000256" key="1">
    <source>
        <dbReference type="ARBA" id="ARBA00006149"/>
    </source>
</evidence>
<sequence length="218" mass="23227">MRLISAPGVYRPQADSWLLARAMTEAGLAPGGRVLDLCTGTGAVAIAAAKAGAASVTAVDISRAAVVSAWLNIRLRRLAVELVHGDFRTVMHNRRFDVVLANPPYVPVADGARSRLGARAWDAGHHGRDLLDPLCARLPSLLDLNGVALLVQSAISGPHITVSRLKAGGLKAAVVARTRIPFGPIMRSRADWLAEQGLIEPGQRHEELVVIRADRTKP</sequence>
<evidence type="ECO:0000256" key="3">
    <source>
        <dbReference type="ARBA" id="ARBA00022679"/>
    </source>
</evidence>
<dbReference type="InterPro" id="IPR002052">
    <property type="entry name" value="DNA_methylase_N6_adenine_CS"/>
</dbReference>
<dbReference type="GO" id="GO:0003676">
    <property type="term" value="F:nucleic acid binding"/>
    <property type="evidence" value="ECO:0007669"/>
    <property type="project" value="InterPro"/>
</dbReference>
<name>A0A4U8VV27_9NOCA</name>
<dbReference type="Gene3D" id="3.40.50.150">
    <property type="entry name" value="Vaccinia Virus protein VP39"/>
    <property type="match status" value="1"/>
</dbReference>
<evidence type="ECO:0000313" key="7">
    <source>
        <dbReference type="Proteomes" id="UP000290439"/>
    </source>
</evidence>
<organism evidence="6 7">
    <name type="scientific">Nocardia cyriacigeorgica</name>
    <dbReference type="NCBI Taxonomy" id="135487"/>
    <lineage>
        <taxon>Bacteria</taxon>
        <taxon>Bacillati</taxon>
        <taxon>Actinomycetota</taxon>
        <taxon>Actinomycetes</taxon>
        <taxon>Mycobacteriales</taxon>
        <taxon>Nocardiaceae</taxon>
        <taxon>Nocardia</taxon>
    </lineage>
</organism>
<dbReference type="InterPro" id="IPR004557">
    <property type="entry name" value="PrmC-related"/>
</dbReference>
<dbReference type="PANTHER" id="PTHR45875:SF1">
    <property type="entry name" value="METHYLTRANSFERASE N6AMT1"/>
    <property type="match status" value="1"/>
</dbReference>
<comment type="similarity">
    <text evidence="1">Belongs to the eukaryotic/archaeal PrmC-related family.</text>
</comment>
<keyword evidence="4" id="KW-0949">S-adenosyl-L-methionine</keyword>
<gene>
    <name evidence="6" type="ORF">NCTC10797_01124</name>
</gene>
<evidence type="ECO:0000256" key="4">
    <source>
        <dbReference type="ARBA" id="ARBA00022691"/>
    </source>
</evidence>
<dbReference type="CDD" id="cd02440">
    <property type="entry name" value="AdoMet_MTases"/>
    <property type="match status" value="1"/>
</dbReference>
<dbReference type="PANTHER" id="PTHR45875">
    <property type="entry name" value="METHYLTRANSFERASE N6AMT1"/>
    <property type="match status" value="1"/>
</dbReference>
<dbReference type="GO" id="GO:0032259">
    <property type="term" value="P:methylation"/>
    <property type="evidence" value="ECO:0007669"/>
    <property type="project" value="UniProtKB-KW"/>
</dbReference>
<dbReference type="NCBIfam" id="TIGR00537">
    <property type="entry name" value="hemK_rel_arch"/>
    <property type="match status" value="1"/>
</dbReference>
<proteinExistence type="inferred from homology"/>
<keyword evidence="2 6" id="KW-0489">Methyltransferase</keyword>
<dbReference type="AlphaFoldDB" id="A0A4U8VV27"/>
<evidence type="ECO:0000259" key="5">
    <source>
        <dbReference type="Pfam" id="PF05175"/>
    </source>
</evidence>
<accession>A0A4U8VV27</accession>
<dbReference type="SUPFAM" id="SSF53335">
    <property type="entry name" value="S-adenosyl-L-methionine-dependent methyltransferases"/>
    <property type="match status" value="1"/>
</dbReference>
<feature type="domain" description="Methyltransferase small" evidence="5">
    <location>
        <begin position="4"/>
        <end position="106"/>
    </location>
</feature>
<reference evidence="6 7" key="1">
    <citation type="submission" date="2019-02" db="EMBL/GenBank/DDBJ databases">
        <authorList>
            <consortium name="Pathogen Informatics"/>
        </authorList>
    </citation>
    <scope>NUCLEOTIDE SEQUENCE [LARGE SCALE GENOMIC DNA]</scope>
    <source>
        <strain evidence="6 7">3012STDY6756504</strain>
    </source>
</reference>
<protein>
    <submittedName>
        <fullName evidence="6">Putative methyltransferase</fullName>
    </submittedName>
</protein>
<dbReference type="GO" id="GO:0008170">
    <property type="term" value="F:N-methyltransferase activity"/>
    <property type="evidence" value="ECO:0007669"/>
    <property type="project" value="UniProtKB-ARBA"/>
</dbReference>
<dbReference type="GO" id="GO:0008757">
    <property type="term" value="F:S-adenosylmethionine-dependent methyltransferase activity"/>
    <property type="evidence" value="ECO:0007669"/>
    <property type="project" value="TreeGrafter"/>
</dbReference>
<dbReference type="PROSITE" id="PS00092">
    <property type="entry name" value="N6_MTASE"/>
    <property type="match status" value="1"/>
</dbReference>
<dbReference type="EMBL" id="LR215973">
    <property type="protein sequence ID" value="VFA97361.1"/>
    <property type="molecule type" value="Genomic_DNA"/>
</dbReference>
<dbReference type="InterPro" id="IPR052190">
    <property type="entry name" value="Euk-Arch_PrmC-MTase"/>
</dbReference>
<dbReference type="GO" id="GO:0035657">
    <property type="term" value="C:eRF1 methyltransferase complex"/>
    <property type="evidence" value="ECO:0007669"/>
    <property type="project" value="TreeGrafter"/>
</dbReference>
<keyword evidence="3 6" id="KW-0808">Transferase</keyword>
<dbReference type="RefSeq" id="WP_130916256.1">
    <property type="nucleotide sequence ID" value="NZ_JADLPI010000010.1"/>
</dbReference>
<dbReference type="GO" id="GO:0008276">
    <property type="term" value="F:protein methyltransferase activity"/>
    <property type="evidence" value="ECO:0007669"/>
    <property type="project" value="TreeGrafter"/>
</dbReference>
<dbReference type="Pfam" id="PF05175">
    <property type="entry name" value="MTS"/>
    <property type="match status" value="1"/>
</dbReference>
<dbReference type="InterPro" id="IPR007848">
    <property type="entry name" value="Small_mtfrase_dom"/>
</dbReference>
<evidence type="ECO:0000313" key="6">
    <source>
        <dbReference type="EMBL" id="VFA97361.1"/>
    </source>
</evidence>
<dbReference type="InterPro" id="IPR029063">
    <property type="entry name" value="SAM-dependent_MTases_sf"/>
</dbReference>
<dbReference type="Proteomes" id="UP000290439">
    <property type="component" value="Chromosome"/>
</dbReference>